<keyword evidence="23" id="KW-1185">Reference proteome</keyword>
<keyword evidence="8 19" id="KW-0812">Transmembrane</keyword>
<keyword evidence="15" id="KW-0411">Iron-sulfur</keyword>
<keyword evidence="13 19" id="KW-1133">Transmembrane helix</keyword>
<evidence type="ECO:0000256" key="8">
    <source>
        <dbReference type="ARBA" id="ARBA00022692"/>
    </source>
</evidence>
<dbReference type="GO" id="GO:0008121">
    <property type="term" value="F:quinol-cytochrome-c reductase activity"/>
    <property type="evidence" value="ECO:0007669"/>
    <property type="project" value="UniProtKB-EC"/>
</dbReference>
<keyword evidence="7" id="KW-1003">Cell membrane</keyword>
<dbReference type="EC" id="7.1.1.8" evidence="4 19"/>
<evidence type="ECO:0000256" key="1">
    <source>
        <dbReference type="ARBA" id="ARBA00002444"/>
    </source>
</evidence>
<feature type="transmembrane region" description="Helical" evidence="19">
    <location>
        <begin position="47"/>
        <end position="68"/>
    </location>
</feature>
<dbReference type="Proteomes" id="UP000509367">
    <property type="component" value="Chromosome"/>
</dbReference>
<proteinExistence type="predicted"/>
<gene>
    <name evidence="22" type="primary">petA</name>
    <name evidence="22" type="ORF">HTY61_00775</name>
</gene>
<evidence type="ECO:0000256" key="6">
    <source>
        <dbReference type="ARBA" id="ARBA00022448"/>
    </source>
</evidence>
<comment type="subunit">
    <text evidence="3 20">The main subunits of complex b-c1 are: cytochrome b, cytochrome c1 and the Rieske protein.</text>
</comment>
<evidence type="ECO:0000256" key="10">
    <source>
        <dbReference type="ARBA" id="ARBA00022723"/>
    </source>
</evidence>
<evidence type="ECO:0000313" key="22">
    <source>
        <dbReference type="EMBL" id="QKV17099.1"/>
    </source>
</evidence>
<protein>
    <recommendedName>
        <fullName evidence="5 19">Ubiquinol-cytochrome c reductase iron-sulfur subunit</fullName>
        <ecNumber evidence="4 19">7.1.1.8</ecNumber>
    </recommendedName>
</protein>
<evidence type="ECO:0000256" key="2">
    <source>
        <dbReference type="ARBA" id="ARBA00004162"/>
    </source>
</evidence>
<evidence type="ECO:0000256" key="11">
    <source>
        <dbReference type="ARBA" id="ARBA00022967"/>
    </source>
</evidence>
<keyword evidence="16 19" id="KW-0472">Membrane</keyword>
<comment type="cofactor">
    <cofactor evidence="19">
        <name>[2Fe-2S] cluster</name>
        <dbReference type="ChEBI" id="CHEBI:190135"/>
    </cofactor>
    <text evidence="19">Binds 1 [2Fe-2S] cluster per subunit.</text>
</comment>
<comment type="subcellular location">
    <subcellularLocation>
        <location evidence="2">Cell membrane</location>
        <topology evidence="2">Single-pass membrane protein</topology>
    </subcellularLocation>
</comment>
<name>A0A6N1VD80_9HYPH</name>
<keyword evidence="9" id="KW-0001">2Fe-2S</keyword>
<evidence type="ECO:0000256" key="18">
    <source>
        <dbReference type="ARBA" id="ARBA00029351"/>
    </source>
</evidence>
<evidence type="ECO:0000256" key="4">
    <source>
        <dbReference type="ARBA" id="ARBA00012951"/>
    </source>
</evidence>
<dbReference type="InterPro" id="IPR014349">
    <property type="entry name" value="Rieske_Fe-S_prot"/>
</dbReference>
<evidence type="ECO:0000256" key="12">
    <source>
        <dbReference type="ARBA" id="ARBA00022982"/>
    </source>
</evidence>
<dbReference type="PRINTS" id="PR00162">
    <property type="entry name" value="RIESKE"/>
</dbReference>
<keyword evidence="17" id="KW-1015">Disulfide bond</keyword>
<dbReference type="GO" id="GO:0005886">
    <property type="term" value="C:plasma membrane"/>
    <property type="evidence" value="ECO:0007669"/>
    <property type="project" value="UniProtKB-SubCell"/>
</dbReference>
<dbReference type="EMBL" id="CP054836">
    <property type="protein sequence ID" value="QKV17099.1"/>
    <property type="molecule type" value="Genomic_DNA"/>
</dbReference>
<dbReference type="AlphaFoldDB" id="A0A6N1VD80"/>
<evidence type="ECO:0000259" key="21">
    <source>
        <dbReference type="PROSITE" id="PS51296"/>
    </source>
</evidence>
<dbReference type="Gene3D" id="2.102.10.10">
    <property type="entry name" value="Rieske [2Fe-2S] iron-sulphur domain"/>
    <property type="match status" value="1"/>
</dbReference>
<organism evidence="22 23">
    <name type="scientific">Oricola thermophila</name>
    <dbReference type="NCBI Taxonomy" id="2742145"/>
    <lineage>
        <taxon>Bacteria</taxon>
        <taxon>Pseudomonadati</taxon>
        <taxon>Pseudomonadota</taxon>
        <taxon>Alphaproteobacteria</taxon>
        <taxon>Hyphomicrobiales</taxon>
        <taxon>Ahrensiaceae</taxon>
        <taxon>Oricola</taxon>
    </lineage>
</organism>
<comment type="catalytic activity">
    <reaction evidence="18 19">
        <text>a quinol + 2 Fe(III)-[cytochrome c](out) = a quinone + 2 Fe(II)-[cytochrome c](out) + 2 H(+)(out)</text>
        <dbReference type="Rhea" id="RHEA:11484"/>
        <dbReference type="Rhea" id="RHEA-COMP:10350"/>
        <dbReference type="Rhea" id="RHEA-COMP:14399"/>
        <dbReference type="ChEBI" id="CHEBI:15378"/>
        <dbReference type="ChEBI" id="CHEBI:24646"/>
        <dbReference type="ChEBI" id="CHEBI:29033"/>
        <dbReference type="ChEBI" id="CHEBI:29034"/>
        <dbReference type="ChEBI" id="CHEBI:132124"/>
        <dbReference type="EC" id="7.1.1.8"/>
    </reaction>
</comment>
<dbReference type="Pfam" id="PF10399">
    <property type="entry name" value="UCR_Fe-S_N"/>
    <property type="match status" value="1"/>
</dbReference>
<reference evidence="22 23" key="1">
    <citation type="submission" date="2020-06" db="EMBL/GenBank/DDBJ databases">
        <title>Oricola thermophila sp. nov. isolated from a tidal sediments.</title>
        <authorList>
            <person name="Kwon K.K."/>
            <person name="Yang S.-H."/>
            <person name="Park M.-J."/>
        </authorList>
    </citation>
    <scope>NUCLEOTIDE SEQUENCE [LARGE SCALE GENOMIC DNA]</scope>
    <source>
        <strain evidence="22 23">MEBiC13590</strain>
    </source>
</reference>
<evidence type="ECO:0000256" key="7">
    <source>
        <dbReference type="ARBA" id="ARBA00022475"/>
    </source>
</evidence>
<evidence type="ECO:0000256" key="9">
    <source>
        <dbReference type="ARBA" id="ARBA00022714"/>
    </source>
</evidence>
<evidence type="ECO:0000256" key="5">
    <source>
        <dbReference type="ARBA" id="ARBA00019816"/>
    </source>
</evidence>
<evidence type="ECO:0000256" key="17">
    <source>
        <dbReference type="ARBA" id="ARBA00023157"/>
    </source>
</evidence>
<evidence type="ECO:0000256" key="15">
    <source>
        <dbReference type="ARBA" id="ARBA00023014"/>
    </source>
</evidence>
<comment type="function">
    <text evidence="1">Component of the ubiquinol-cytochrome c reductase complex (complex III or cytochrome b-c1 complex), which is a respiratory chain that generates an electrochemical potential coupled to ATP synthesis.</text>
</comment>
<evidence type="ECO:0000256" key="20">
    <source>
        <dbReference type="RuleBase" id="RU004497"/>
    </source>
</evidence>
<dbReference type="PANTHER" id="PTHR10134">
    <property type="entry name" value="CYTOCHROME B-C1 COMPLEX SUBUNIT RIESKE, MITOCHONDRIAL"/>
    <property type="match status" value="1"/>
</dbReference>
<keyword evidence="10" id="KW-0479">Metal-binding</keyword>
<dbReference type="InterPro" id="IPR019470">
    <property type="entry name" value="Ubiq_cytC_Rdtase_Fe-S_su_TAT"/>
</dbReference>
<accession>A0A6N1VD80</accession>
<evidence type="ECO:0000256" key="13">
    <source>
        <dbReference type="ARBA" id="ARBA00022989"/>
    </source>
</evidence>
<keyword evidence="11" id="KW-1278">Translocase</keyword>
<dbReference type="SUPFAM" id="SSF50022">
    <property type="entry name" value="ISP domain"/>
    <property type="match status" value="1"/>
</dbReference>
<dbReference type="InterPro" id="IPR036922">
    <property type="entry name" value="Rieske_2Fe-2S_sf"/>
</dbReference>
<keyword evidence="12 19" id="KW-0249">Electron transport</keyword>
<evidence type="ECO:0000256" key="14">
    <source>
        <dbReference type="ARBA" id="ARBA00023004"/>
    </source>
</evidence>
<dbReference type="CDD" id="cd03470">
    <property type="entry name" value="Rieske_cytochrome_bc1"/>
    <property type="match status" value="1"/>
</dbReference>
<keyword evidence="6 19" id="KW-0813">Transport</keyword>
<keyword evidence="14" id="KW-0408">Iron</keyword>
<evidence type="ECO:0000256" key="16">
    <source>
        <dbReference type="ARBA" id="ARBA00023136"/>
    </source>
</evidence>
<evidence type="ECO:0000256" key="19">
    <source>
        <dbReference type="RuleBase" id="RU004494"/>
    </source>
</evidence>
<dbReference type="GO" id="GO:0051537">
    <property type="term" value="F:2 iron, 2 sulfur cluster binding"/>
    <property type="evidence" value="ECO:0007669"/>
    <property type="project" value="UniProtKB-KW"/>
</dbReference>
<comment type="miscellaneous">
    <text evidence="19">The Rieske protein is a high potential 2Fe-2S protein.</text>
</comment>
<evidence type="ECO:0000313" key="23">
    <source>
        <dbReference type="Proteomes" id="UP000509367"/>
    </source>
</evidence>
<feature type="domain" description="Rieske" evidence="21">
    <location>
        <begin position="114"/>
        <end position="210"/>
    </location>
</feature>
<dbReference type="InterPro" id="IPR005805">
    <property type="entry name" value="Rieske_Fe-S_prot_C"/>
</dbReference>
<dbReference type="NCBIfam" id="TIGR01416">
    <property type="entry name" value="Rieske_proteo"/>
    <property type="match status" value="1"/>
</dbReference>
<sequence length="218" mass="23213">MDRGDAATANGDSCARRPFAVTVTVPERKAPVSEEAITSDEPTRRDFIYIATGMLGVVGAAGLAWPFIDQMRPDAAVRAAGEPVEIDISSIEPGGVIIVTWRGKPYFVRRLTEDEIAAAGELGEGDMKDWQPADERIDSVEGADDAGWIVVSANCTHLGCIPKTVENAPEGWACPCHGSVFDMTGRILRGPAAINLPRPPHVFANETTLIIGTDTAEA</sequence>
<dbReference type="Gene3D" id="1.20.5.510">
    <property type="entry name" value="Single helix bin"/>
    <property type="match status" value="1"/>
</dbReference>
<dbReference type="InterPro" id="IPR017941">
    <property type="entry name" value="Rieske_2Fe-2S"/>
</dbReference>
<dbReference type="PROSITE" id="PS51296">
    <property type="entry name" value="RIESKE"/>
    <property type="match status" value="1"/>
</dbReference>
<dbReference type="Pfam" id="PF00355">
    <property type="entry name" value="Rieske"/>
    <property type="match status" value="1"/>
</dbReference>
<dbReference type="GO" id="GO:0046872">
    <property type="term" value="F:metal ion binding"/>
    <property type="evidence" value="ECO:0007669"/>
    <property type="project" value="UniProtKB-KW"/>
</dbReference>
<dbReference type="KEGG" id="orm:HTY61_00775"/>
<dbReference type="InterPro" id="IPR006317">
    <property type="entry name" value="Ubiquinol_cyt_c_Rdtase_Fe-S-su"/>
</dbReference>
<evidence type="ECO:0000256" key="3">
    <source>
        <dbReference type="ARBA" id="ARBA00011649"/>
    </source>
</evidence>